<evidence type="ECO:0000313" key="1">
    <source>
        <dbReference type="EMBL" id="VYU52713.1"/>
    </source>
</evidence>
<dbReference type="RefSeq" id="WP_156705872.1">
    <property type="nucleotide sequence ID" value="NZ_CACRUX010000101.1"/>
</dbReference>
<sequence>MNEIEVKNKFKDYFLTCLYKNGFRYIVKHREGLIEAFKNMPEYGRSGWISDDGFDERAFFSMFDDLFEDWPEGELKDIFNEAGIVDWSKVSINARVFVKDNVDDEWVPQHFSGYKNGVIYCFNAGRSYFTTNGEEVSWKYGKLADE</sequence>
<name>A0A6N3FMC1_9FIRM</name>
<dbReference type="EMBL" id="CACRUX010000101">
    <property type="protein sequence ID" value="VYU52713.1"/>
    <property type="molecule type" value="Genomic_DNA"/>
</dbReference>
<reference evidence="1" key="1">
    <citation type="submission" date="2019-11" db="EMBL/GenBank/DDBJ databases">
        <authorList>
            <person name="Feng L."/>
        </authorList>
    </citation>
    <scope>NUCLEOTIDE SEQUENCE</scope>
    <source>
        <strain evidence="1">VrattiLFYP33</strain>
    </source>
</reference>
<dbReference type="AlphaFoldDB" id="A0A6N3FMC1"/>
<accession>A0A6N3FMC1</accession>
<protein>
    <submittedName>
        <fullName evidence="1">Uncharacterized protein</fullName>
    </submittedName>
</protein>
<gene>
    <name evidence="1" type="ORF">VRLFYP33_02372</name>
</gene>
<organism evidence="1">
    <name type="scientific">Veillonella ratti</name>
    <dbReference type="NCBI Taxonomy" id="103892"/>
    <lineage>
        <taxon>Bacteria</taxon>
        <taxon>Bacillati</taxon>
        <taxon>Bacillota</taxon>
        <taxon>Negativicutes</taxon>
        <taxon>Veillonellales</taxon>
        <taxon>Veillonellaceae</taxon>
        <taxon>Veillonella</taxon>
    </lineage>
</organism>
<proteinExistence type="predicted"/>